<evidence type="ECO:0000256" key="2">
    <source>
        <dbReference type="ARBA" id="ARBA00010125"/>
    </source>
</evidence>
<dbReference type="Pfam" id="PF10160">
    <property type="entry name" value="Tmemb_40"/>
    <property type="match status" value="2"/>
</dbReference>
<organism evidence="6">
    <name type="scientific">Magallana gigas</name>
    <name type="common">Pacific oyster</name>
    <name type="synonym">Crassostrea gigas</name>
    <dbReference type="NCBI Taxonomy" id="29159"/>
    <lineage>
        <taxon>Eukaryota</taxon>
        <taxon>Metazoa</taxon>
        <taxon>Spiralia</taxon>
        <taxon>Lophotrochozoa</taxon>
        <taxon>Mollusca</taxon>
        <taxon>Bivalvia</taxon>
        <taxon>Autobranchia</taxon>
        <taxon>Pteriomorphia</taxon>
        <taxon>Ostreida</taxon>
        <taxon>Ostreoidea</taxon>
        <taxon>Ostreidae</taxon>
        <taxon>Magallana</taxon>
    </lineage>
</organism>
<reference evidence="6" key="1">
    <citation type="journal article" date="2012" name="Nature">
        <title>The oyster genome reveals stress adaptation and complexity of shell formation.</title>
        <authorList>
            <person name="Zhang G."/>
            <person name="Fang X."/>
            <person name="Guo X."/>
            <person name="Li L."/>
            <person name="Luo R."/>
            <person name="Xu F."/>
            <person name="Yang P."/>
            <person name="Zhang L."/>
            <person name="Wang X."/>
            <person name="Qi H."/>
            <person name="Xiong Z."/>
            <person name="Que H."/>
            <person name="Xie Y."/>
            <person name="Holland P.W."/>
            <person name="Paps J."/>
            <person name="Zhu Y."/>
            <person name="Wu F."/>
            <person name="Chen Y."/>
            <person name="Wang J."/>
            <person name="Peng C."/>
            <person name="Meng J."/>
            <person name="Yang L."/>
            <person name="Liu J."/>
            <person name="Wen B."/>
            <person name="Zhang N."/>
            <person name="Huang Z."/>
            <person name="Zhu Q."/>
            <person name="Feng Y."/>
            <person name="Mount A."/>
            <person name="Hedgecock D."/>
            <person name="Xu Z."/>
            <person name="Liu Y."/>
            <person name="Domazet-Loso T."/>
            <person name="Du Y."/>
            <person name="Sun X."/>
            <person name="Zhang S."/>
            <person name="Liu B."/>
            <person name="Cheng P."/>
            <person name="Jiang X."/>
            <person name="Li J."/>
            <person name="Fan D."/>
            <person name="Wang W."/>
            <person name="Fu W."/>
            <person name="Wang T."/>
            <person name="Wang B."/>
            <person name="Zhang J."/>
            <person name="Peng Z."/>
            <person name="Li Y."/>
            <person name="Li N."/>
            <person name="Wang J."/>
            <person name="Chen M."/>
            <person name="He Y."/>
            <person name="Tan F."/>
            <person name="Song X."/>
            <person name="Zheng Q."/>
            <person name="Huang R."/>
            <person name="Yang H."/>
            <person name="Du X."/>
            <person name="Chen L."/>
            <person name="Yang M."/>
            <person name="Gaffney P.M."/>
            <person name="Wang S."/>
            <person name="Luo L."/>
            <person name="She Z."/>
            <person name="Ming Y."/>
            <person name="Huang W."/>
            <person name="Zhang S."/>
            <person name="Huang B."/>
            <person name="Zhang Y."/>
            <person name="Qu T."/>
            <person name="Ni P."/>
            <person name="Miao G."/>
            <person name="Wang J."/>
            <person name="Wang Q."/>
            <person name="Steinberg C.E."/>
            <person name="Wang H."/>
            <person name="Li N."/>
            <person name="Qian L."/>
            <person name="Zhang G."/>
            <person name="Li Y."/>
            <person name="Yang H."/>
            <person name="Liu X."/>
            <person name="Wang J."/>
            <person name="Yin Y."/>
            <person name="Wang J."/>
        </authorList>
    </citation>
    <scope>NUCLEOTIDE SEQUENCE [LARGE SCALE GENOMIC DNA]</scope>
    <source>
        <strain evidence="6">05x7-T-G4-1.051#20</strain>
    </source>
</reference>
<dbReference type="GO" id="GO:0004930">
    <property type="term" value="F:G protein-coupled receptor activity"/>
    <property type="evidence" value="ECO:0007669"/>
    <property type="project" value="TreeGrafter"/>
</dbReference>
<keyword evidence="3" id="KW-0812">Transmembrane</keyword>
<dbReference type="InterPro" id="IPR018781">
    <property type="entry name" value="TPRA1/CAND2/CAND8"/>
</dbReference>
<accession>K1Q0I5</accession>
<evidence type="ECO:0000256" key="1">
    <source>
        <dbReference type="ARBA" id="ARBA00004141"/>
    </source>
</evidence>
<comment type="similarity">
    <text evidence="2">Belongs to the UPF0359 family.</text>
</comment>
<gene>
    <name evidence="6" type="ORF">CGI_10021466</name>
</gene>
<evidence type="ECO:0000256" key="3">
    <source>
        <dbReference type="ARBA" id="ARBA00022692"/>
    </source>
</evidence>
<protein>
    <recommendedName>
        <fullName evidence="7">Integral membrane protein GPR175</fullName>
    </recommendedName>
</protein>
<evidence type="ECO:0000313" key="6">
    <source>
        <dbReference type="EMBL" id="EKC24869.1"/>
    </source>
</evidence>
<evidence type="ECO:0000256" key="4">
    <source>
        <dbReference type="ARBA" id="ARBA00022989"/>
    </source>
</evidence>
<dbReference type="PANTHER" id="PTHR15876">
    <property type="entry name" value="TRANSMEMBRANE PROTEIN ADIPOCYTE-ASSOCIATED 1"/>
    <property type="match status" value="1"/>
</dbReference>
<dbReference type="AlphaFoldDB" id="K1Q0I5"/>
<comment type="subcellular location">
    <subcellularLocation>
        <location evidence="1">Membrane</location>
        <topology evidence="1">Multi-pass membrane protein</topology>
    </subcellularLocation>
</comment>
<evidence type="ECO:0000256" key="5">
    <source>
        <dbReference type="ARBA" id="ARBA00023136"/>
    </source>
</evidence>
<dbReference type="PANTHER" id="PTHR15876:SF8">
    <property type="entry name" value="TRANSMEMBRANE PROTEIN ADIPOCYTE-ASSOCIATED 1"/>
    <property type="match status" value="1"/>
</dbReference>
<name>K1Q0I5_MAGGI</name>
<keyword evidence="5" id="KW-0472">Membrane</keyword>
<dbReference type="GO" id="GO:0005886">
    <property type="term" value="C:plasma membrane"/>
    <property type="evidence" value="ECO:0007669"/>
    <property type="project" value="TreeGrafter"/>
</dbReference>
<proteinExistence type="inferred from homology"/>
<keyword evidence="4" id="KW-1133">Transmembrane helix</keyword>
<evidence type="ECO:0008006" key="7">
    <source>
        <dbReference type="Google" id="ProtNLM"/>
    </source>
</evidence>
<dbReference type="InParanoid" id="K1Q0I5"/>
<dbReference type="HOGENOM" id="CLU_056255_0_0_1"/>
<dbReference type="EMBL" id="JH816055">
    <property type="protein sequence ID" value="EKC24869.1"/>
    <property type="molecule type" value="Genomic_DNA"/>
</dbReference>
<sequence>MSSQLKLSLGNNPTGLGQGSGNLPTGHNLSTTPGYIPSRGNDTPLPSFTITEPVCQAILYDDIGESRVRVWDLIVLIPNVFFLIFLFYKSKSAVTKLRSTSSPIFTAFYVLVCLVAVISVLRCVVSMTVNASILAGDITDKGTLEFEYPDPQFHVQKGSNETYQDFDIFAHGGMIFWLTSSLVFFLVYTVIFILPWTSLKERWSLPPKKSFYRYAAFLAFLNLAQAIGSGMLYGEIQEGMWHTQPRILFSYKSQVDEIPEDDTVSMPYQSNVRKTEDGDNMSVSFDSTHFDHQSGSYYTRPSSLLPNGSVNVTEDDVAPVRDYYQASA</sequence>